<proteinExistence type="predicted"/>
<keyword evidence="1" id="KW-0732">Signal</keyword>
<reference evidence="2" key="1">
    <citation type="submission" date="2021-02" db="EMBL/GenBank/DDBJ databases">
        <title>First Annotated Genome of the Yellow-green Alga Tribonema minus.</title>
        <authorList>
            <person name="Mahan K.M."/>
        </authorList>
    </citation>
    <scope>NUCLEOTIDE SEQUENCE</scope>
    <source>
        <strain evidence="2">UTEX B ZZ1240</strain>
    </source>
</reference>
<accession>A0A835Z342</accession>
<protein>
    <submittedName>
        <fullName evidence="2">Uncharacterized protein</fullName>
    </submittedName>
</protein>
<gene>
    <name evidence="2" type="ORF">JKP88DRAFT_194042</name>
</gene>
<dbReference type="AlphaFoldDB" id="A0A835Z342"/>
<feature type="signal peptide" evidence="1">
    <location>
        <begin position="1"/>
        <end position="16"/>
    </location>
</feature>
<evidence type="ECO:0000313" key="2">
    <source>
        <dbReference type="EMBL" id="KAG5186692.1"/>
    </source>
</evidence>
<name>A0A835Z342_9STRA</name>
<dbReference type="SUPFAM" id="SSF54427">
    <property type="entry name" value="NTF2-like"/>
    <property type="match status" value="1"/>
</dbReference>
<dbReference type="Proteomes" id="UP000664859">
    <property type="component" value="Unassembled WGS sequence"/>
</dbReference>
<dbReference type="Gene3D" id="3.10.450.50">
    <property type="match status" value="1"/>
</dbReference>
<evidence type="ECO:0000256" key="1">
    <source>
        <dbReference type="SAM" id="SignalP"/>
    </source>
</evidence>
<sequence length="250" mass="27300">MQRAIAIFAVLVCAQALRPSVSATAQRNTVARMASTAAPAETSAATPAAPASMFLDEQAQLAKSSFPIKPDELISLTKAFLMAESGVKDESVLADDFTFAGPVVGPLDKATYVNALSSFNLKSAFPDINPQFHNFRVDPFEPNRVWFTSAGYATHTGRFEAFNLEPTGKRIQLAHQTNSVTFNEQGKAKHYTIGYVMDRELGDTGGLGGVYGILYAIGKPLPFPEARPWKMSFQYWLFQKVGGVLQKLRK</sequence>
<dbReference type="EMBL" id="JAFCMP010000106">
    <property type="protein sequence ID" value="KAG5186692.1"/>
    <property type="molecule type" value="Genomic_DNA"/>
</dbReference>
<feature type="chain" id="PRO_5032765857" evidence="1">
    <location>
        <begin position="17"/>
        <end position="250"/>
    </location>
</feature>
<evidence type="ECO:0000313" key="3">
    <source>
        <dbReference type="Proteomes" id="UP000664859"/>
    </source>
</evidence>
<dbReference type="OrthoDB" id="199820at2759"/>
<organism evidence="2 3">
    <name type="scientific">Tribonema minus</name>
    <dbReference type="NCBI Taxonomy" id="303371"/>
    <lineage>
        <taxon>Eukaryota</taxon>
        <taxon>Sar</taxon>
        <taxon>Stramenopiles</taxon>
        <taxon>Ochrophyta</taxon>
        <taxon>PX clade</taxon>
        <taxon>Xanthophyceae</taxon>
        <taxon>Tribonematales</taxon>
        <taxon>Tribonemataceae</taxon>
        <taxon>Tribonema</taxon>
    </lineage>
</organism>
<keyword evidence="3" id="KW-1185">Reference proteome</keyword>
<comment type="caution">
    <text evidence="2">The sequence shown here is derived from an EMBL/GenBank/DDBJ whole genome shotgun (WGS) entry which is preliminary data.</text>
</comment>
<dbReference type="InterPro" id="IPR032710">
    <property type="entry name" value="NTF2-like_dom_sf"/>
</dbReference>